<keyword evidence="2" id="KW-0456">Lyase</keyword>
<feature type="compositionally biased region" description="Polar residues" evidence="1">
    <location>
        <begin position="200"/>
        <end position="215"/>
    </location>
</feature>
<dbReference type="OrthoDB" id="64220at2759"/>
<evidence type="ECO:0000313" key="3">
    <source>
        <dbReference type="Proteomes" id="UP000217199"/>
    </source>
</evidence>
<dbReference type="AlphaFoldDB" id="A0A286U8X1"/>
<feature type="region of interest" description="Disordered" evidence="1">
    <location>
        <begin position="177"/>
        <end position="215"/>
    </location>
</feature>
<dbReference type="InterPro" id="IPR043132">
    <property type="entry name" value="BCAT-like_C"/>
</dbReference>
<dbReference type="EMBL" id="NBII01000009">
    <property type="protein sequence ID" value="PAV16000.1"/>
    <property type="molecule type" value="Genomic_DNA"/>
</dbReference>
<dbReference type="GO" id="GO:0016829">
    <property type="term" value="F:lyase activity"/>
    <property type="evidence" value="ECO:0007669"/>
    <property type="project" value="UniProtKB-KW"/>
</dbReference>
<name>A0A286U8X1_9AGAM</name>
<dbReference type="Gene3D" id="3.20.10.10">
    <property type="entry name" value="D-amino Acid Aminotransferase, subunit A, domain 2"/>
    <property type="match status" value="1"/>
</dbReference>
<dbReference type="Proteomes" id="UP000217199">
    <property type="component" value="Unassembled WGS sequence"/>
</dbReference>
<sequence length="383" mass="42723">MPLNFDFDLVTCFRYDPKLLTAAWNSETNGIETPYLLFKYHFQRLVSTTSHLAALSPNWERARTRIADDVGESGLRELCDAAVMKCLLKEKDKGIGMRVLLASDGQIRVETHPIRPLTRHPFAPVHFIPPPPPVFPSVLSSTSNFTTFEDYLENMQPLPQPIFQVVLDSQPLSASSSLSSLSSPSSSSSSSSSSLSPLPNTASVTGNSRSKTPPLSLFTNYKTTYRVHYDSARARAGIHPRGQNSGKGGKEQLREVLVWNELGEIMEGSVRNVAFWRRKERSKKSKDSARQRNGIEADPEWGWVCPPLPRDFSLHKRDKLNTTIGLTGLPGTVQRYLLEQGLLEESEKPIKKEEVRVGDWILLSNGWEGTVLGVVVPNSYSDE</sequence>
<dbReference type="STRING" id="2282107.A0A286U8X1"/>
<feature type="compositionally biased region" description="Low complexity" evidence="1">
    <location>
        <begin position="177"/>
        <end position="199"/>
    </location>
</feature>
<evidence type="ECO:0000313" key="2">
    <source>
        <dbReference type="EMBL" id="PAV16000.1"/>
    </source>
</evidence>
<evidence type="ECO:0000256" key="1">
    <source>
        <dbReference type="SAM" id="MobiDB-lite"/>
    </source>
</evidence>
<organism evidence="2 3">
    <name type="scientific">Pyrrhoderma noxium</name>
    <dbReference type="NCBI Taxonomy" id="2282107"/>
    <lineage>
        <taxon>Eukaryota</taxon>
        <taxon>Fungi</taxon>
        <taxon>Dikarya</taxon>
        <taxon>Basidiomycota</taxon>
        <taxon>Agaricomycotina</taxon>
        <taxon>Agaricomycetes</taxon>
        <taxon>Hymenochaetales</taxon>
        <taxon>Hymenochaetaceae</taxon>
        <taxon>Pyrrhoderma</taxon>
    </lineage>
</organism>
<dbReference type="InParanoid" id="A0A286U8X1"/>
<comment type="caution">
    <text evidence="2">The sequence shown here is derived from an EMBL/GenBank/DDBJ whole genome shotgun (WGS) entry which is preliminary data.</text>
</comment>
<gene>
    <name evidence="2" type="ORF">PNOK_0885800</name>
</gene>
<accession>A0A286U8X1</accession>
<protein>
    <submittedName>
        <fullName evidence="2">Aminodeoxychorismate lyase</fullName>
    </submittedName>
</protein>
<keyword evidence="3" id="KW-1185">Reference proteome</keyword>
<reference evidence="2 3" key="1">
    <citation type="journal article" date="2017" name="Mol. Ecol.">
        <title>Comparative and population genomic landscape of Phellinus noxius: A hypervariable fungus causing root rot in trees.</title>
        <authorList>
            <person name="Chung C.L."/>
            <person name="Lee T.J."/>
            <person name="Akiba M."/>
            <person name="Lee H.H."/>
            <person name="Kuo T.H."/>
            <person name="Liu D."/>
            <person name="Ke H.M."/>
            <person name="Yokoi T."/>
            <person name="Roa M.B."/>
            <person name="Lu M.J."/>
            <person name="Chang Y.Y."/>
            <person name="Ann P.J."/>
            <person name="Tsai J.N."/>
            <person name="Chen C.Y."/>
            <person name="Tzean S.S."/>
            <person name="Ota Y."/>
            <person name="Hattori T."/>
            <person name="Sahashi N."/>
            <person name="Liou R.F."/>
            <person name="Kikuchi T."/>
            <person name="Tsai I.J."/>
        </authorList>
    </citation>
    <scope>NUCLEOTIDE SEQUENCE [LARGE SCALE GENOMIC DNA]</scope>
    <source>
        <strain evidence="2 3">FFPRI411160</strain>
    </source>
</reference>
<proteinExistence type="predicted"/>